<organism evidence="2 3">
    <name type="scientific">Candidatus Jorgensenbacteria bacterium GW2011_GWA2_45_13</name>
    <dbReference type="NCBI Taxonomy" id="1618662"/>
    <lineage>
        <taxon>Bacteria</taxon>
        <taxon>Candidatus Joergenseniibacteriota</taxon>
    </lineage>
</organism>
<evidence type="ECO:0000313" key="2">
    <source>
        <dbReference type="EMBL" id="KKT90135.1"/>
    </source>
</evidence>
<dbReference type="PANTHER" id="PTHR22916:SF3">
    <property type="entry name" value="UDP-GLCNAC:BETAGAL BETA-1,3-N-ACETYLGLUCOSAMINYLTRANSFERASE-LIKE PROTEIN 1"/>
    <property type="match status" value="1"/>
</dbReference>
<gene>
    <name evidence="2" type="ORF">UW92_C0043G0006</name>
</gene>
<reference evidence="2 3" key="1">
    <citation type="journal article" date="2015" name="Nature">
        <title>rRNA introns, odd ribosomes, and small enigmatic genomes across a large radiation of phyla.</title>
        <authorList>
            <person name="Brown C.T."/>
            <person name="Hug L.A."/>
            <person name="Thomas B.C."/>
            <person name="Sharon I."/>
            <person name="Castelle C.J."/>
            <person name="Singh A."/>
            <person name="Wilkins M.J."/>
            <person name="Williams K.H."/>
            <person name="Banfield J.F."/>
        </authorList>
    </citation>
    <scope>NUCLEOTIDE SEQUENCE [LARGE SCALE GENOMIC DNA]</scope>
</reference>
<feature type="domain" description="Glycosyltransferase 2-like" evidence="1">
    <location>
        <begin position="5"/>
        <end position="154"/>
    </location>
</feature>
<proteinExistence type="predicted"/>
<dbReference type="InterPro" id="IPR001173">
    <property type="entry name" value="Glyco_trans_2-like"/>
</dbReference>
<dbReference type="EMBL" id="LCKF01000043">
    <property type="protein sequence ID" value="KKT90135.1"/>
    <property type="molecule type" value="Genomic_DNA"/>
</dbReference>
<comment type="caution">
    <text evidence="2">The sequence shown here is derived from an EMBL/GenBank/DDBJ whole genome shotgun (WGS) entry which is preliminary data.</text>
</comment>
<dbReference type="GO" id="GO:0016758">
    <property type="term" value="F:hexosyltransferase activity"/>
    <property type="evidence" value="ECO:0007669"/>
    <property type="project" value="UniProtKB-ARBA"/>
</dbReference>
<sequence length="324" mass="37213">MPTVSIIMATHNQADLIEKSVKSVLNQTFKDYELIVINDGSTDNTGMIFQEKVKSEKIRYYYQENKGTANARNKGLRLAAGQYVVFLDSDDLLYPDYLERQVETIRGTKSDLVACDFNLLYSDGTRKKVTINTTEEDQFYQAIIQNQSPPVATMMKKNVVTEAGFFDESLPSAEDYDLFLRIFARGAVLARTRETLCDYTIHPLGKSAHLENMIKDKTKIVNKLSRMLIEKPDLLRKEQLKALMDKNLISFHQCLALNIDTASAMPDAVHFMENQYSKRRGLASFLVKYLGYPRYNRLSFIKNSLSCKGYGKMRLDQELSWRKK</sequence>
<dbReference type="PANTHER" id="PTHR22916">
    <property type="entry name" value="GLYCOSYLTRANSFERASE"/>
    <property type="match status" value="1"/>
</dbReference>
<dbReference type="Proteomes" id="UP000033966">
    <property type="component" value="Unassembled WGS sequence"/>
</dbReference>
<name>A0A0G1L351_9BACT</name>
<dbReference type="Pfam" id="PF00535">
    <property type="entry name" value="Glycos_transf_2"/>
    <property type="match status" value="1"/>
</dbReference>
<evidence type="ECO:0000313" key="3">
    <source>
        <dbReference type="Proteomes" id="UP000033966"/>
    </source>
</evidence>
<dbReference type="Gene3D" id="3.90.550.10">
    <property type="entry name" value="Spore Coat Polysaccharide Biosynthesis Protein SpsA, Chain A"/>
    <property type="match status" value="1"/>
</dbReference>
<evidence type="ECO:0000259" key="1">
    <source>
        <dbReference type="Pfam" id="PF00535"/>
    </source>
</evidence>
<protein>
    <recommendedName>
        <fullName evidence="1">Glycosyltransferase 2-like domain-containing protein</fullName>
    </recommendedName>
</protein>
<accession>A0A0G1L351</accession>
<dbReference type="AlphaFoldDB" id="A0A0G1L351"/>
<dbReference type="SUPFAM" id="SSF53448">
    <property type="entry name" value="Nucleotide-diphospho-sugar transferases"/>
    <property type="match status" value="1"/>
</dbReference>
<dbReference type="InterPro" id="IPR029044">
    <property type="entry name" value="Nucleotide-diphossugar_trans"/>
</dbReference>